<dbReference type="PANTHER" id="PTHR23316">
    <property type="entry name" value="IMPORTIN ALPHA"/>
    <property type="match status" value="1"/>
</dbReference>
<dbReference type="GO" id="GO:0061608">
    <property type="term" value="F:nuclear import signal receptor activity"/>
    <property type="evidence" value="ECO:0007669"/>
    <property type="project" value="InterPro"/>
</dbReference>
<dbReference type="PIRSF" id="PIRSF005673">
    <property type="entry name" value="Importin_alpha"/>
    <property type="match status" value="1"/>
</dbReference>
<dbReference type="Proteomes" id="UP000186922">
    <property type="component" value="Unassembled WGS sequence"/>
</dbReference>
<accession>A0A1D1VLR4</accession>
<dbReference type="PROSITE" id="PS50176">
    <property type="entry name" value="ARM_REPEAT"/>
    <property type="match status" value="2"/>
</dbReference>
<dbReference type="InterPro" id="IPR024931">
    <property type="entry name" value="Importin_alpha"/>
</dbReference>
<evidence type="ECO:0000256" key="7">
    <source>
        <dbReference type="SAM" id="MobiDB-lite"/>
    </source>
</evidence>
<dbReference type="InterPro" id="IPR011989">
    <property type="entry name" value="ARM-like"/>
</dbReference>
<dbReference type="OrthoDB" id="29145at2759"/>
<reference evidence="8 9" key="1">
    <citation type="journal article" date="2016" name="Nat. Commun.">
        <title>Extremotolerant tardigrade genome and improved radiotolerance of human cultured cells by tardigrade-unique protein.</title>
        <authorList>
            <person name="Hashimoto T."/>
            <person name="Horikawa D.D."/>
            <person name="Saito Y."/>
            <person name="Kuwahara H."/>
            <person name="Kozuka-Hata H."/>
            <person name="Shin-I T."/>
            <person name="Minakuchi Y."/>
            <person name="Ohishi K."/>
            <person name="Motoyama A."/>
            <person name="Aizu T."/>
            <person name="Enomoto A."/>
            <person name="Kondo K."/>
            <person name="Tanaka S."/>
            <person name="Hara Y."/>
            <person name="Koshikawa S."/>
            <person name="Sagara H."/>
            <person name="Miura T."/>
            <person name="Yokobori S."/>
            <person name="Miyagawa K."/>
            <person name="Suzuki Y."/>
            <person name="Kubo T."/>
            <person name="Oyama M."/>
            <person name="Kohara Y."/>
            <person name="Fujiyama A."/>
            <person name="Arakawa K."/>
            <person name="Katayama T."/>
            <person name="Toyoda A."/>
            <person name="Kunieda T."/>
        </authorList>
    </citation>
    <scope>NUCLEOTIDE SEQUENCE [LARGE SCALE GENOMIC DNA]</scope>
    <source>
        <strain evidence="8 9">YOKOZUNA-1</strain>
    </source>
</reference>
<comment type="caution">
    <text evidence="8">The sequence shown here is derived from an EMBL/GenBank/DDBJ whole genome shotgun (WGS) entry which is preliminary data.</text>
</comment>
<dbReference type="EMBL" id="BDGG01000007">
    <property type="protein sequence ID" value="GAV01766.1"/>
    <property type="molecule type" value="Genomic_DNA"/>
</dbReference>
<dbReference type="STRING" id="947166.A0A1D1VLR4"/>
<sequence>MESEDAIPKTAKRAAGEEASSAGRLRDRSINGSNLPFRHSWTPEISSNMRSARREEFLAKRRTGSFDQLSSNNALRCVRRRSSSSKEPLHHACDLSPVGDASSRIALLTTRLRSTSFAMAFAAVSEIRKLTAAEDSEQVDMLVSFGVPRPLIEMLSESATGLRFEAAWALSNIAAGTPQQTLAVVAEGALKPLIALLDHINKDLVAMALWAIGNIVADNGHFRDLALENGLLPRLLPLIVVADEGEKDVLHNVSWLLVNMCRTKNPPPSTKLIATLADKLRLLLHCRDEKIRIDGVWCLAYLSDSTADMIDILLDDVGVLDLLANLPTAARNNVSFLLGGVRTIGNLLSGSDAQCDAVIAAGFVPLLVQLLGHPHVTIQKETLSCLANVSAGSSAQIQAILSNAGLLSQIVSFVGKDNSALQEEALWIIANIAQGGSLAQITDVLETEPLKPLCRLLHSRNIHLVKLTLETILRLLKRCPSDFFKTLRNFIETCGGLRKTELLLLNDDDLTYELCYEIIDLCSRENNEEREPAVILPDLAVLDFDIPHLSSALDFSQQLDRPQAAS</sequence>
<evidence type="ECO:0000256" key="3">
    <source>
        <dbReference type="ARBA" id="ARBA00022737"/>
    </source>
</evidence>
<dbReference type="InterPro" id="IPR016024">
    <property type="entry name" value="ARM-type_fold"/>
</dbReference>
<evidence type="ECO:0000256" key="2">
    <source>
        <dbReference type="ARBA" id="ARBA00022448"/>
    </source>
</evidence>
<evidence type="ECO:0000256" key="5">
    <source>
        <dbReference type="PIRNR" id="PIRNR005673"/>
    </source>
</evidence>
<evidence type="ECO:0000256" key="4">
    <source>
        <dbReference type="ARBA" id="ARBA00022927"/>
    </source>
</evidence>
<evidence type="ECO:0000256" key="1">
    <source>
        <dbReference type="ARBA" id="ARBA00010394"/>
    </source>
</evidence>
<dbReference type="AlphaFoldDB" id="A0A1D1VLR4"/>
<protein>
    <recommendedName>
        <fullName evidence="5">Importin subunit alpha</fullName>
    </recommendedName>
</protein>
<feature type="region of interest" description="Disordered" evidence="7">
    <location>
        <begin position="1"/>
        <end position="42"/>
    </location>
</feature>
<evidence type="ECO:0000256" key="6">
    <source>
        <dbReference type="PROSITE-ProRule" id="PRU00259"/>
    </source>
</evidence>
<comment type="similarity">
    <text evidence="1 5">Belongs to the importin alpha family.</text>
</comment>
<keyword evidence="4 5" id="KW-0653">Protein transport</keyword>
<dbReference type="SUPFAM" id="SSF48371">
    <property type="entry name" value="ARM repeat"/>
    <property type="match status" value="1"/>
</dbReference>
<evidence type="ECO:0000313" key="9">
    <source>
        <dbReference type="Proteomes" id="UP000186922"/>
    </source>
</evidence>
<keyword evidence="3" id="KW-0677">Repeat</keyword>
<dbReference type="InterPro" id="IPR000225">
    <property type="entry name" value="Armadillo"/>
</dbReference>
<keyword evidence="9" id="KW-1185">Reference proteome</keyword>
<gene>
    <name evidence="8" type="primary">RvY_12424-1</name>
    <name evidence="8" type="synonym">RvY_12424.1</name>
    <name evidence="8" type="ORF">RvY_12424</name>
</gene>
<dbReference type="GO" id="GO:0005737">
    <property type="term" value="C:cytoplasm"/>
    <property type="evidence" value="ECO:0007669"/>
    <property type="project" value="InterPro"/>
</dbReference>
<dbReference type="Pfam" id="PF00514">
    <property type="entry name" value="Arm"/>
    <property type="match status" value="3"/>
</dbReference>
<feature type="repeat" description="ARM" evidence="6">
    <location>
        <begin position="188"/>
        <end position="230"/>
    </location>
</feature>
<name>A0A1D1VLR4_RAMVA</name>
<keyword evidence="2 5" id="KW-0813">Transport</keyword>
<evidence type="ECO:0000313" key="8">
    <source>
        <dbReference type="EMBL" id="GAV01766.1"/>
    </source>
</evidence>
<dbReference type="GO" id="GO:0006606">
    <property type="term" value="P:protein import into nucleus"/>
    <property type="evidence" value="ECO:0007669"/>
    <property type="project" value="InterPro"/>
</dbReference>
<dbReference type="Gene3D" id="1.25.10.10">
    <property type="entry name" value="Leucine-rich Repeat Variant"/>
    <property type="match status" value="1"/>
</dbReference>
<dbReference type="SMART" id="SM00185">
    <property type="entry name" value="ARM"/>
    <property type="match status" value="7"/>
</dbReference>
<feature type="repeat" description="ARM" evidence="6">
    <location>
        <begin position="362"/>
        <end position="405"/>
    </location>
</feature>
<proteinExistence type="inferred from homology"/>
<organism evidence="8 9">
    <name type="scientific">Ramazzottius varieornatus</name>
    <name type="common">Water bear</name>
    <name type="synonym">Tardigrade</name>
    <dbReference type="NCBI Taxonomy" id="947166"/>
    <lineage>
        <taxon>Eukaryota</taxon>
        <taxon>Metazoa</taxon>
        <taxon>Ecdysozoa</taxon>
        <taxon>Tardigrada</taxon>
        <taxon>Eutardigrada</taxon>
        <taxon>Parachela</taxon>
        <taxon>Hypsibioidea</taxon>
        <taxon>Ramazzottiidae</taxon>
        <taxon>Ramazzottius</taxon>
    </lineage>
</organism>